<evidence type="ECO:0000313" key="3">
    <source>
        <dbReference type="EMBL" id="EQD45793.1"/>
    </source>
</evidence>
<sequence>MSQVPFTILWGNLSDRVAHRKYFLVGSFLATGLSIIGIAFAPDLSSYFWLNVVEGLACAASAPIGTMLLLETRHKRWWPGDIGLFGLISGIGTTVGLAIGIVWLFVIGINQSAVQVMTGLLVLSGILAVVGAIIAWAWIEEPASRIERRAVAELVNLHRGVVERYRHFRSRVLNIVDIARGPVDRLKGREILFLAALGVMSVGFDMFYGPFPVFLWQTLSCPTHRSSSS</sequence>
<feature type="domain" description="Major facilitator superfamily (MFS) profile" evidence="2">
    <location>
        <begin position="1"/>
        <end position="229"/>
    </location>
</feature>
<reference evidence="3" key="2">
    <citation type="journal article" date="2014" name="ISME J.">
        <title>Microbial stratification in low pH oxic and suboxic macroscopic growths along an acid mine drainage.</title>
        <authorList>
            <person name="Mendez-Garcia C."/>
            <person name="Mesa V."/>
            <person name="Sprenger R.R."/>
            <person name="Richter M."/>
            <person name="Diez M.S."/>
            <person name="Solano J."/>
            <person name="Bargiela R."/>
            <person name="Golyshina O.V."/>
            <person name="Manteca A."/>
            <person name="Ramos J.L."/>
            <person name="Gallego J.R."/>
            <person name="Llorente I."/>
            <person name="Martins Dos Santos V.A."/>
            <person name="Jensen O.N."/>
            <person name="Pelaez A.I."/>
            <person name="Sanchez J."/>
            <person name="Ferrer M."/>
        </authorList>
    </citation>
    <scope>NUCLEOTIDE SEQUENCE</scope>
</reference>
<dbReference type="GO" id="GO:0022857">
    <property type="term" value="F:transmembrane transporter activity"/>
    <property type="evidence" value="ECO:0007669"/>
    <property type="project" value="InterPro"/>
</dbReference>
<feature type="transmembrane region" description="Helical" evidence="1">
    <location>
        <begin position="113"/>
        <end position="139"/>
    </location>
</feature>
<name>T0ZM86_9ZZZZ</name>
<evidence type="ECO:0000256" key="1">
    <source>
        <dbReference type="SAM" id="Phobius"/>
    </source>
</evidence>
<feature type="transmembrane region" description="Helical" evidence="1">
    <location>
        <begin position="47"/>
        <end position="70"/>
    </location>
</feature>
<reference evidence="3" key="1">
    <citation type="submission" date="2013-08" db="EMBL/GenBank/DDBJ databases">
        <authorList>
            <person name="Mendez C."/>
            <person name="Richter M."/>
            <person name="Ferrer M."/>
            <person name="Sanchez J."/>
        </authorList>
    </citation>
    <scope>NUCLEOTIDE SEQUENCE</scope>
</reference>
<dbReference type="InterPro" id="IPR036259">
    <property type="entry name" value="MFS_trans_sf"/>
</dbReference>
<accession>T0ZM86</accession>
<keyword evidence="1" id="KW-0472">Membrane</keyword>
<evidence type="ECO:0000259" key="2">
    <source>
        <dbReference type="PROSITE" id="PS50850"/>
    </source>
</evidence>
<dbReference type="PANTHER" id="PTHR23518">
    <property type="entry name" value="C-METHYLTRANSFERASE"/>
    <property type="match status" value="1"/>
</dbReference>
<dbReference type="EMBL" id="AUZY01008474">
    <property type="protein sequence ID" value="EQD45793.1"/>
    <property type="molecule type" value="Genomic_DNA"/>
</dbReference>
<proteinExistence type="predicted"/>
<feature type="transmembrane region" description="Helical" evidence="1">
    <location>
        <begin position="82"/>
        <end position="107"/>
    </location>
</feature>
<dbReference type="Pfam" id="PF07690">
    <property type="entry name" value="MFS_1"/>
    <property type="match status" value="1"/>
</dbReference>
<dbReference type="AlphaFoldDB" id="T0ZM86"/>
<dbReference type="PANTHER" id="PTHR23518:SF2">
    <property type="entry name" value="MAJOR FACILITATOR SUPERFAMILY TRANSPORTER"/>
    <property type="match status" value="1"/>
</dbReference>
<dbReference type="PROSITE" id="PS50850">
    <property type="entry name" value="MFS"/>
    <property type="match status" value="1"/>
</dbReference>
<comment type="caution">
    <text evidence="3">The sequence shown here is derived from an EMBL/GenBank/DDBJ whole genome shotgun (WGS) entry which is preliminary data.</text>
</comment>
<feature type="transmembrane region" description="Helical" evidence="1">
    <location>
        <begin position="22"/>
        <end position="41"/>
    </location>
</feature>
<protein>
    <submittedName>
        <fullName evidence="3">Permease, major facilitator superfamily protein</fullName>
    </submittedName>
</protein>
<keyword evidence="1" id="KW-0812">Transmembrane</keyword>
<gene>
    <name evidence="3" type="ORF">B1B_12896</name>
</gene>
<dbReference type="Gene3D" id="1.20.1250.20">
    <property type="entry name" value="MFS general substrate transporter like domains"/>
    <property type="match status" value="1"/>
</dbReference>
<dbReference type="SUPFAM" id="SSF103473">
    <property type="entry name" value="MFS general substrate transporter"/>
    <property type="match status" value="1"/>
</dbReference>
<dbReference type="InterPro" id="IPR020846">
    <property type="entry name" value="MFS_dom"/>
</dbReference>
<dbReference type="InterPro" id="IPR011701">
    <property type="entry name" value="MFS"/>
</dbReference>
<keyword evidence="1" id="KW-1133">Transmembrane helix</keyword>
<feature type="non-terminal residue" evidence="3">
    <location>
        <position position="229"/>
    </location>
</feature>
<feature type="transmembrane region" description="Helical" evidence="1">
    <location>
        <begin position="191"/>
        <end position="209"/>
    </location>
</feature>
<organism evidence="3">
    <name type="scientific">mine drainage metagenome</name>
    <dbReference type="NCBI Taxonomy" id="410659"/>
    <lineage>
        <taxon>unclassified sequences</taxon>
        <taxon>metagenomes</taxon>
        <taxon>ecological metagenomes</taxon>
    </lineage>
</organism>